<proteinExistence type="predicted"/>
<keyword evidence="2" id="KW-1185">Reference proteome</keyword>
<dbReference type="EMBL" id="JARJCM010000123">
    <property type="protein sequence ID" value="KAJ7027475.1"/>
    <property type="molecule type" value="Genomic_DNA"/>
</dbReference>
<reference evidence="1" key="1">
    <citation type="submission" date="2023-03" db="EMBL/GenBank/DDBJ databases">
        <title>Massive genome expansion in bonnet fungi (Mycena s.s.) driven by repeated elements and novel gene families across ecological guilds.</title>
        <authorList>
            <consortium name="Lawrence Berkeley National Laboratory"/>
            <person name="Harder C.B."/>
            <person name="Miyauchi S."/>
            <person name="Viragh M."/>
            <person name="Kuo A."/>
            <person name="Thoen E."/>
            <person name="Andreopoulos B."/>
            <person name="Lu D."/>
            <person name="Skrede I."/>
            <person name="Drula E."/>
            <person name="Henrissat B."/>
            <person name="Morin E."/>
            <person name="Kohler A."/>
            <person name="Barry K."/>
            <person name="LaButti K."/>
            <person name="Morin E."/>
            <person name="Salamov A."/>
            <person name="Lipzen A."/>
            <person name="Mereny Z."/>
            <person name="Hegedus B."/>
            <person name="Baldrian P."/>
            <person name="Stursova M."/>
            <person name="Weitz H."/>
            <person name="Taylor A."/>
            <person name="Grigoriev I.V."/>
            <person name="Nagy L.G."/>
            <person name="Martin F."/>
            <person name="Kauserud H."/>
        </authorList>
    </citation>
    <scope>NUCLEOTIDE SEQUENCE</scope>
    <source>
        <strain evidence="1">CBHHK200</strain>
    </source>
</reference>
<dbReference type="Proteomes" id="UP001218188">
    <property type="component" value="Unassembled WGS sequence"/>
</dbReference>
<accession>A0AAD6SJX4</accession>
<evidence type="ECO:0000313" key="1">
    <source>
        <dbReference type="EMBL" id="KAJ7027475.1"/>
    </source>
</evidence>
<dbReference type="AlphaFoldDB" id="A0AAD6SJX4"/>
<protein>
    <submittedName>
        <fullName evidence="1">Uncharacterized protein</fullName>
    </submittedName>
</protein>
<organism evidence="1 2">
    <name type="scientific">Mycena alexandri</name>
    <dbReference type="NCBI Taxonomy" id="1745969"/>
    <lineage>
        <taxon>Eukaryota</taxon>
        <taxon>Fungi</taxon>
        <taxon>Dikarya</taxon>
        <taxon>Basidiomycota</taxon>
        <taxon>Agaricomycotina</taxon>
        <taxon>Agaricomycetes</taxon>
        <taxon>Agaricomycetidae</taxon>
        <taxon>Agaricales</taxon>
        <taxon>Marasmiineae</taxon>
        <taxon>Mycenaceae</taxon>
        <taxon>Mycena</taxon>
    </lineage>
</organism>
<sequence length="306" mass="34476">MNTHDWLGKDEEDNNYRILSTLNPTYLKSTDYTSLSHHLNPSISFVPRTPSFTVRFFQKAGKHQPFPPRTRGFFYYHSPLPGLPSLAGGLRFRLSPRSHPSSFSDGVDLLHEGVPWQISLGSIAAAVGRKAVLREHLLLEGLVTQADLDRCRAASPNKKRLDHKITLFRLKQPFPIAFDRGLHAWIVGSGETSALRWTYAYMFADNRMSMRPFVRPYSGSALAQFEFSTLPEHANGTVIVFRIVKMLEPPSCVLDSYDDAIPMPVEGDLVRRPMGHGRSSHLQPWFCDLTKEDSDSAAALRVLVEV</sequence>
<name>A0AAD6SJX4_9AGAR</name>
<gene>
    <name evidence="1" type="ORF">C8F04DRAFT_965057</name>
</gene>
<comment type="caution">
    <text evidence="1">The sequence shown here is derived from an EMBL/GenBank/DDBJ whole genome shotgun (WGS) entry which is preliminary data.</text>
</comment>
<evidence type="ECO:0000313" key="2">
    <source>
        <dbReference type="Proteomes" id="UP001218188"/>
    </source>
</evidence>